<gene>
    <name evidence="1" type="ORF">H105_06834</name>
</gene>
<dbReference type="HOGENOM" id="CLU_2063170_0_0_1"/>
<organism evidence="1 2">
    <name type="scientific">Trichophyton soudanense CBS 452.61</name>
    <dbReference type="NCBI Taxonomy" id="1215331"/>
    <lineage>
        <taxon>Eukaryota</taxon>
        <taxon>Fungi</taxon>
        <taxon>Dikarya</taxon>
        <taxon>Ascomycota</taxon>
        <taxon>Pezizomycotina</taxon>
        <taxon>Eurotiomycetes</taxon>
        <taxon>Eurotiomycetidae</taxon>
        <taxon>Onygenales</taxon>
        <taxon>Arthrodermataceae</taxon>
        <taxon>Trichophyton</taxon>
    </lineage>
</organism>
<proteinExistence type="predicted"/>
<dbReference type="Proteomes" id="UP000023623">
    <property type="component" value="Unassembled WGS sequence"/>
</dbReference>
<dbReference type="EMBL" id="KK208904">
    <property type="protein sequence ID" value="EZF70919.1"/>
    <property type="molecule type" value="Genomic_DNA"/>
</dbReference>
<keyword evidence="2" id="KW-1185">Reference proteome</keyword>
<evidence type="ECO:0000313" key="1">
    <source>
        <dbReference type="EMBL" id="EZF70919.1"/>
    </source>
</evidence>
<dbReference type="AlphaFoldDB" id="A0A022XK91"/>
<reference evidence="1 2" key="1">
    <citation type="submission" date="2014-02" db="EMBL/GenBank/DDBJ databases">
        <title>The Genome Sequence of Trichophyton rubrum (morphotype soudanense) CBS 452.61.</title>
        <authorList>
            <consortium name="The Broad Institute Genomics Platform"/>
            <person name="Cuomo C.A."/>
            <person name="White T.C."/>
            <person name="Graser Y."/>
            <person name="Martinez-Rossi N."/>
            <person name="Heitman J."/>
            <person name="Young S.K."/>
            <person name="Zeng Q."/>
            <person name="Gargeya S."/>
            <person name="Abouelleil A."/>
            <person name="Alvarado L."/>
            <person name="Chapman S.B."/>
            <person name="Gainer-Dewar J."/>
            <person name="Goldberg J."/>
            <person name="Griggs A."/>
            <person name="Gujja S."/>
            <person name="Hansen M."/>
            <person name="Howarth C."/>
            <person name="Imamovic A."/>
            <person name="Larimer J."/>
            <person name="Martinez D."/>
            <person name="Murphy C."/>
            <person name="Pearson M.D."/>
            <person name="Persinoti G."/>
            <person name="Poon T."/>
            <person name="Priest M."/>
            <person name="Roberts A.D."/>
            <person name="Saif S."/>
            <person name="Shea T.D."/>
            <person name="Sykes S.N."/>
            <person name="Wortman J."/>
            <person name="Nusbaum C."/>
            <person name="Birren B."/>
        </authorList>
    </citation>
    <scope>NUCLEOTIDE SEQUENCE [LARGE SCALE GENOMIC DNA]</scope>
    <source>
        <strain evidence="1 2">CBS 452.61</strain>
    </source>
</reference>
<accession>A0A022XK91</accession>
<evidence type="ECO:0000313" key="2">
    <source>
        <dbReference type="Proteomes" id="UP000023623"/>
    </source>
</evidence>
<protein>
    <submittedName>
        <fullName evidence="1">Uncharacterized protein</fullName>
    </submittedName>
</protein>
<sequence length="119" mass="13473">MSLYPKRPTEAIEDWLSDRTNEWLKVIDPDQLVKEAERPVKPYHNLDVASGAHLQANTLKRPVFASLAAFERCSRTDLRVFVLGATEVTGDMMTPMALESTNWFTTHPPVRMKGVLFGD</sequence>
<name>A0A022XK91_TRISD</name>